<feature type="transmembrane region" description="Helical" evidence="1">
    <location>
        <begin position="21"/>
        <end position="46"/>
    </location>
</feature>
<name>A5IYG6_MYCAP</name>
<keyword evidence="3" id="KW-1185">Reference proteome</keyword>
<keyword evidence="1" id="KW-1133">Transmembrane helix</keyword>
<dbReference type="STRING" id="347257.MAG3770"/>
<keyword evidence="1" id="KW-0812">Transmembrane</keyword>
<organism evidence="2 3">
    <name type="scientific">Mycoplasmopsis agalactiae (strain NCTC 10123 / CIP 59.7 / PG2)</name>
    <name type="common">Mycoplasma agalactiae</name>
    <dbReference type="NCBI Taxonomy" id="347257"/>
    <lineage>
        <taxon>Bacteria</taxon>
        <taxon>Bacillati</taxon>
        <taxon>Mycoplasmatota</taxon>
        <taxon>Mycoplasmoidales</taxon>
        <taxon>Metamycoplasmataceae</taxon>
        <taxon>Mycoplasmopsis</taxon>
    </lineage>
</organism>
<keyword evidence="1" id="KW-0472">Membrane</keyword>
<dbReference type="EMBL" id="CU179680">
    <property type="protein sequence ID" value="CAL59075.1"/>
    <property type="molecule type" value="Genomic_DNA"/>
</dbReference>
<dbReference type="RefSeq" id="WP_011949550.1">
    <property type="nucleotide sequence ID" value="NC_009497.1"/>
</dbReference>
<dbReference type="AlphaFoldDB" id="A5IYG6"/>
<dbReference type="Proteomes" id="UP000007065">
    <property type="component" value="Chromosome"/>
</dbReference>
<sequence length="150" mass="17782">MDGINIDKLNKFASYSRNKKFLYSAYFIGLLVFLYTVSVIIALLVYRKWTNVTLGLIISLSVIAFIWFIFLGPVLQLLSLSFVAFRALEGDPNPWRSKKPYLWLLNFQAYFAFYAYNLINKRKNWFTKDEKQKLVAWLFNQDDNVRLRAR</sequence>
<gene>
    <name evidence="2" type="ordered locus">MAG3770</name>
</gene>
<dbReference type="KEGG" id="maa:MAG3770"/>
<evidence type="ECO:0000313" key="3">
    <source>
        <dbReference type="Proteomes" id="UP000007065"/>
    </source>
</evidence>
<feature type="transmembrane region" description="Helical" evidence="1">
    <location>
        <begin position="101"/>
        <end position="119"/>
    </location>
</feature>
<dbReference type="GeneID" id="93358136"/>
<proteinExistence type="predicted"/>
<evidence type="ECO:0000313" key="2">
    <source>
        <dbReference type="EMBL" id="CAL59075.1"/>
    </source>
</evidence>
<dbReference type="HOGENOM" id="CLU_1738463_0_0_14"/>
<reference evidence="3" key="1">
    <citation type="journal article" date="2007" name="PLoS Genet.">
        <title>Being pathogenic, plastic, and sexual while living with a nearly minimal bacterial genome.</title>
        <authorList>
            <person name="Sirand-Pugnet P."/>
            <person name="Lartigue C."/>
            <person name="Marenda M."/>
            <person name="Jacob D."/>
            <person name="Barre A."/>
            <person name="Barbe V."/>
            <person name="Schenowitz C."/>
            <person name="Mangenot S."/>
            <person name="Couloux A."/>
            <person name="Segurens B."/>
            <person name="de Daruvar A."/>
            <person name="Blanchard A."/>
            <person name="Citti C."/>
        </authorList>
    </citation>
    <scope>NUCLEOTIDE SEQUENCE [LARGE SCALE GENOMIC DNA]</scope>
    <source>
        <strain evidence="3">PG2</strain>
    </source>
</reference>
<dbReference type="NCBIfam" id="NF045993">
    <property type="entry name" value="MAG0130_MAG3770"/>
    <property type="match status" value="1"/>
</dbReference>
<feature type="transmembrane region" description="Helical" evidence="1">
    <location>
        <begin position="52"/>
        <end position="80"/>
    </location>
</feature>
<protein>
    <submittedName>
        <fullName evidence="2">Uncharacterized protein</fullName>
    </submittedName>
</protein>
<evidence type="ECO:0000256" key="1">
    <source>
        <dbReference type="SAM" id="Phobius"/>
    </source>
</evidence>
<accession>A5IYG6</accession>